<dbReference type="InterPro" id="IPR036250">
    <property type="entry name" value="AcylCo_DH-like_C"/>
</dbReference>
<dbReference type="Gene3D" id="1.10.3720.10">
    <property type="entry name" value="MetI-like"/>
    <property type="match status" value="2"/>
</dbReference>
<accession>A0A812XK63</accession>
<dbReference type="Pfam" id="PF02518">
    <property type="entry name" value="HATPase_c"/>
    <property type="match status" value="1"/>
</dbReference>
<evidence type="ECO:0000256" key="26">
    <source>
        <dbReference type="SAM" id="Phobius"/>
    </source>
</evidence>
<dbReference type="InterPro" id="IPR003661">
    <property type="entry name" value="HisK_dim/P_dom"/>
</dbReference>
<evidence type="ECO:0000256" key="3">
    <source>
        <dbReference type="ARBA" id="ARBA00004496"/>
    </source>
</evidence>
<feature type="transmembrane region" description="Helical" evidence="26">
    <location>
        <begin position="1422"/>
        <end position="1444"/>
    </location>
</feature>
<feature type="transmembrane region" description="Helical" evidence="26">
    <location>
        <begin position="2581"/>
        <end position="2603"/>
    </location>
</feature>
<keyword evidence="16" id="KW-0808">Transferase</keyword>
<dbReference type="PANTHER" id="PTHR42727:SF1">
    <property type="entry name" value="PHOSPHATE TRANSPORT SYSTEM PERMEASE"/>
    <property type="match status" value="1"/>
</dbReference>
<dbReference type="Gene3D" id="3.40.190.10">
    <property type="entry name" value="Periplasmic binding protein-like II"/>
    <property type="match status" value="2"/>
</dbReference>
<keyword evidence="21" id="KW-0067">ATP-binding</keyword>
<comment type="cofactor">
    <cofactor evidence="2">
        <name>FAD</name>
        <dbReference type="ChEBI" id="CHEBI:57692"/>
    </cofactor>
</comment>
<dbReference type="InterPro" id="IPR037069">
    <property type="entry name" value="AcylCoA_DH/ox_N_sf"/>
</dbReference>
<evidence type="ECO:0000256" key="23">
    <source>
        <dbReference type="ARBA" id="ARBA00023012"/>
    </source>
</evidence>
<dbReference type="Pfam" id="PF11808">
    <property type="entry name" value="PhoR"/>
    <property type="match status" value="1"/>
</dbReference>
<dbReference type="GO" id="GO:0005886">
    <property type="term" value="C:plasma membrane"/>
    <property type="evidence" value="ECO:0007669"/>
    <property type="project" value="UniProtKB-SubCell"/>
</dbReference>
<feature type="transmembrane region" description="Helical" evidence="26">
    <location>
        <begin position="1929"/>
        <end position="1951"/>
    </location>
</feature>
<dbReference type="FunFam" id="1.20.58.220:FF:000004">
    <property type="entry name" value="Phosphate-specific transport system accessory protein PhoU"/>
    <property type="match status" value="1"/>
</dbReference>
<dbReference type="PRINTS" id="PR00080">
    <property type="entry name" value="SDRFAMILY"/>
</dbReference>
<evidence type="ECO:0000259" key="27">
    <source>
        <dbReference type="PROSITE" id="PS50109"/>
    </source>
</evidence>
<evidence type="ECO:0000256" key="25">
    <source>
        <dbReference type="ARBA" id="ARBA00069102"/>
    </source>
</evidence>
<dbReference type="FunFam" id="1.20.140.10:FF:000012">
    <property type="entry name" value="Acyl-CoA dehydrogenase fadE12"/>
    <property type="match status" value="1"/>
</dbReference>
<feature type="transmembrane region" description="Helical" evidence="26">
    <location>
        <begin position="1866"/>
        <end position="1887"/>
    </location>
</feature>
<dbReference type="CDD" id="cd00082">
    <property type="entry name" value="HisKA"/>
    <property type="match status" value="1"/>
</dbReference>
<dbReference type="GO" id="GO:0005524">
    <property type="term" value="F:ATP binding"/>
    <property type="evidence" value="ECO:0007669"/>
    <property type="project" value="UniProtKB-KW"/>
</dbReference>
<dbReference type="Gene3D" id="1.10.540.10">
    <property type="entry name" value="Acyl-CoA dehydrogenase/oxidase, N-terminal domain"/>
    <property type="match status" value="1"/>
</dbReference>
<dbReference type="SUPFAM" id="SSF47203">
    <property type="entry name" value="Acyl-CoA dehydrogenase C-terminal domain-like"/>
    <property type="match status" value="1"/>
</dbReference>
<dbReference type="InterPro" id="IPR020904">
    <property type="entry name" value="Sc_DH/Rdtase_CS"/>
</dbReference>
<evidence type="ECO:0000256" key="19">
    <source>
        <dbReference type="ARBA" id="ARBA00022777"/>
    </source>
</evidence>
<dbReference type="GO" id="GO:0016627">
    <property type="term" value="F:oxidoreductase activity, acting on the CH-CH group of donors"/>
    <property type="evidence" value="ECO:0007669"/>
    <property type="project" value="InterPro"/>
</dbReference>
<feature type="transmembrane region" description="Helical" evidence="26">
    <location>
        <begin position="2413"/>
        <end position="2435"/>
    </location>
</feature>
<keyword evidence="31" id="KW-1185">Reference proteome</keyword>
<feature type="transmembrane region" description="Helical" evidence="26">
    <location>
        <begin position="1893"/>
        <end position="1917"/>
    </location>
</feature>
<dbReference type="NCBIfam" id="TIGR00972">
    <property type="entry name" value="3a0107s01c2"/>
    <property type="match status" value="1"/>
</dbReference>
<feature type="transmembrane region" description="Helical" evidence="26">
    <location>
        <begin position="1831"/>
        <end position="1854"/>
    </location>
</feature>
<dbReference type="PRINTS" id="PR00081">
    <property type="entry name" value="GDHRDH"/>
</dbReference>
<dbReference type="InterPro" id="IPR006091">
    <property type="entry name" value="Acyl-CoA_Oxase/DH_mid-dom"/>
</dbReference>
<dbReference type="InterPro" id="IPR017871">
    <property type="entry name" value="ABC_transporter-like_CS"/>
</dbReference>
<dbReference type="NCBIfam" id="TIGR02135">
    <property type="entry name" value="phoU_full"/>
    <property type="match status" value="1"/>
</dbReference>
<comment type="similarity">
    <text evidence="7">Belongs to the acyl-CoA dehydrogenase family.</text>
</comment>
<dbReference type="Pfam" id="PF01895">
    <property type="entry name" value="PhoU"/>
    <property type="match status" value="2"/>
</dbReference>
<dbReference type="InterPro" id="IPR002347">
    <property type="entry name" value="SDR_fam"/>
</dbReference>
<dbReference type="GO" id="GO:0004721">
    <property type="term" value="F:phosphoprotein phosphatase activity"/>
    <property type="evidence" value="ECO:0007669"/>
    <property type="project" value="InterPro"/>
</dbReference>
<dbReference type="Gene3D" id="3.40.50.720">
    <property type="entry name" value="NAD(P)-binding Rossmann-like Domain"/>
    <property type="match status" value="1"/>
</dbReference>
<dbReference type="CDD" id="cd03260">
    <property type="entry name" value="ABC_PstB_phosphate_transporter"/>
    <property type="match status" value="1"/>
</dbReference>
<dbReference type="Gene3D" id="2.40.110.10">
    <property type="entry name" value="Butyryl-CoA Dehydrogenase, subunit A, domain 2"/>
    <property type="match status" value="1"/>
</dbReference>
<evidence type="ECO:0000256" key="17">
    <source>
        <dbReference type="ARBA" id="ARBA00022692"/>
    </source>
</evidence>
<dbReference type="FunFam" id="1.10.540.10:FF:000013">
    <property type="entry name" value="Acyl-CoA dehydrogenase"/>
    <property type="match status" value="1"/>
</dbReference>
<dbReference type="SMART" id="SM00387">
    <property type="entry name" value="HATPase_c"/>
    <property type="match status" value="1"/>
</dbReference>
<keyword evidence="15" id="KW-0285">Flavoprotein</keyword>
<dbReference type="PROSITE" id="PS00061">
    <property type="entry name" value="ADH_SHORT"/>
    <property type="match status" value="1"/>
</dbReference>
<evidence type="ECO:0000256" key="6">
    <source>
        <dbReference type="ARBA" id="ARBA00008107"/>
    </source>
</evidence>
<comment type="catalytic activity">
    <reaction evidence="1">
        <text>ATP + protein L-histidine = ADP + protein N-phospho-L-histidine.</text>
        <dbReference type="EC" id="2.7.13.3"/>
    </reaction>
</comment>
<keyword evidence="10" id="KW-0813">Transport</keyword>
<dbReference type="InterPro" id="IPR036890">
    <property type="entry name" value="HATPase_C_sf"/>
</dbReference>
<evidence type="ECO:0000256" key="4">
    <source>
        <dbReference type="ARBA" id="ARBA00004651"/>
    </source>
</evidence>
<evidence type="ECO:0000259" key="29">
    <source>
        <dbReference type="PROSITE" id="PS50928"/>
    </source>
</evidence>
<evidence type="ECO:0000256" key="11">
    <source>
        <dbReference type="ARBA" id="ARBA00022475"/>
    </source>
</evidence>
<keyword evidence="22 26" id="KW-1133">Transmembrane helix</keyword>
<gene>
    <name evidence="30" type="primary">pstS</name>
    <name evidence="30" type="ORF">SNEC2469_LOCUS21393</name>
</gene>
<dbReference type="Proteomes" id="UP000601435">
    <property type="component" value="Unassembled WGS sequence"/>
</dbReference>
<dbReference type="InterPro" id="IPR046373">
    <property type="entry name" value="Acyl-CoA_Oxase/DH_mid-dom_sf"/>
</dbReference>
<dbReference type="SUPFAM" id="SSF52540">
    <property type="entry name" value="P-loop containing nucleoside triphosphate hydrolases"/>
    <property type="match status" value="1"/>
</dbReference>
<evidence type="ECO:0000256" key="14">
    <source>
        <dbReference type="ARBA" id="ARBA00022592"/>
    </source>
</evidence>
<feature type="domain" description="ABC transmembrane type-1" evidence="29">
    <location>
        <begin position="2368"/>
        <end position="2600"/>
    </location>
</feature>
<keyword evidence="19" id="KW-0418">Kinase</keyword>
<dbReference type="SMART" id="SM00382">
    <property type="entry name" value="AAA"/>
    <property type="match status" value="1"/>
</dbReference>
<comment type="caution">
    <text evidence="30">The sequence shown here is derived from an EMBL/GenBank/DDBJ whole genome shotgun (WGS) entry which is preliminary data.</text>
</comment>
<dbReference type="InterPro" id="IPR011862">
    <property type="entry name" value="Phos-bd"/>
</dbReference>
<dbReference type="InterPro" id="IPR003593">
    <property type="entry name" value="AAA+_ATPase"/>
</dbReference>
<evidence type="ECO:0000256" key="20">
    <source>
        <dbReference type="ARBA" id="ARBA00022827"/>
    </source>
</evidence>
<feature type="domain" description="Histidine kinase" evidence="27">
    <location>
        <begin position="865"/>
        <end position="1080"/>
    </location>
</feature>
<dbReference type="InterPro" id="IPR005467">
    <property type="entry name" value="His_kinase_dom"/>
</dbReference>
<dbReference type="GO" id="GO:0000155">
    <property type="term" value="F:phosphorelay sensor kinase activity"/>
    <property type="evidence" value="ECO:0007669"/>
    <property type="project" value="InterPro"/>
</dbReference>
<dbReference type="Gene3D" id="1.20.140.10">
    <property type="entry name" value="Butyryl-CoA Dehydrogenase, subunit A, domain 3"/>
    <property type="match status" value="1"/>
</dbReference>
<dbReference type="InterPro" id="IPR035906">
    <property type="entry name" value="MetI-like_sf"/>
</dbReference>
<dbReference type="InterPro" id="IPR009100">
    <property type="entry name" value="AcylCoA_DH/oxidase_NM_dom_sf"/>
</dbReference>
<dbReference type="Gene3D" id="3.40.50.300">
    <property type="entry name" value="P-loop containing nucleotide triphosphate hydrolases"/>
    <property type="match status" value="1"/>
</dbReference>
<sequence length="3070" mass="336595">MTTETTDQPDASQSELAAIRAAVRSLCAGYGEDYWLQMDREQGYPADFVDELTRAGFLGVLIPEQYGGAGLGLMQAAAVMEEVCRSGAHAGVCHAQMYVMGSVLRHGSEQQKQYYLPKIAKGELRLQSFGVTEPGTGSDTTQLTTTARREGDEYVINGQKVWISRIQHTDLMLLLARTSPASTSKSRGLSTFIIDVHKAVGNGLTIQPIESMINHHSCELFFDDLRIPADSLLGEEDAGFRVILDGMNAERVLIGAECVGDGRYFIDKAAAYASNREVFGRPIGKNQGVQFPIARAYTQIEAAALMVEQAAKRFDANLPCGAEANMAKMLASEASWQAADVCMQTHGGFAFAKEYHIERKFRETRLYQIAPISTNLVLSYIAEHVLDMPRGGLGRAHALLLAHEGAHVVVNDLGGDRHGTGGGTSMADGVVEEINAAGGSAVAHYGSVTDDADAAGMVKTAVDTFGRLDILINNAGILRDKSFKNMSDDEWDIVIDVHLRGTYLVTKHAWQQMLTQGEGGRIVMTSSTSGLIGNFGQANYGAAKAGIAGFMRVLALEGMKYGITVNVLAPAALSRMTEDIMPDVPDLGERLAPEKVSPTVVWLCTDDAAKVTGRQFCVSGNRTSLLSWQVDVITEKDALDAPWTVEEMGEAMAKSMDAWPELNREVISAAVLLLLALALGSIIDAYGWALFAGSVTWSVLQWREYRKIKVWAKHPLRAPPNTSRGWFKLANSPYRSLQQERARSKLFMTRLREVMALVQVIPDAVIILNKAGEIEGFNIAARNLLFLKDSDRGIGLASVVRSPDFIAFLKSGASDNLLEFTSPFDPDRNLEARSFPVEQNRFVVLVRDNTELNRLLTMRQNFIANVSHELRTPLTVVAGYLETIADKEQPDELRLSLIDKLTSPLSRIRSLVDDLLLLTRLESTPVPAQLDPVAMTAVISNAVNEVRGLAQSPGQISVKIETQARIKGIETELYSVCVNLLSNALRYSQEGKPVTISWREIDGKAQLCVIDQGVGIAPEHLNRITERFYRVDMADARTRGGTGLGLAIVKHVLRRHHSELFVKSTVGQGSEFYCNFAIAEPVQTLAVGFLTVAIAACDSGPAEEIEVRGLPVIEIEPIPLTLSQPQQPDQQTQLHNYQRTAGLSGNISSAGSDTLANLMTLWSDAFKREYPSVNIQVQAAGSSTAPPALTEGTANLGPMSRAFKDNELEAFQQRYGYKPTAIRVAIDAVAVYVHKDNPLDAMSIEQIDATFSVTRRCGGRQDIRFWGDLGLSGGWRERPIQIYGRNSVSGTYGYFKSVALCAGDYKNSLNEQPGSASVVQAVASSLNGIGYSGIGYKTSGIKSVPIARRGNFPIPATTQTAADGSYPLSRYFYIYVNKPPNQPLLPVEQEFIRMVLSAQGQAIVEKDGYIPVSAQIAHRLRYLVTLGGSTVLAAIVLIFLYLLWTVAPAFAPASITDRGQIALVSREARLVDFNEAGDVLMRLAADGITEFVEVDSGIPLISYDLGFRVNQAQRVYPTLDIYAVLDENQRLWLVRASYEVDITAGVRSVTPRLEAAFSNQFIPLGKTNTFDVHLANDSLVIASMNDTQMSLLRYDNAELGLPLLNATQANLTVDNSVEKIILGPRNEWVYLQDNDNSLHVYDITEPNRMRELFHTQLASTTRSLTATVALLGRQSILAADDRGVVTQWTAVRDDLGFRMQPIRNFDLGSAIHTLVNEPRRKGILAGTSDGYLHLIYPTSGKAQTQYAADQTQQRVNAVSPRADQFVTADNSRLHVFQLDNPHPELSFSALWSEVWYEGYSEPVYSWQSSAADNDFEPKFSLVPLVFGTLKAAFYALLFALPLAVMGAIYTAYFMPAHIRAWVKPGIEVMAALPTVILGFIGGLWLAPIVEQELASVLSAFVLVPGALIGCALFWSVLPTSRRDRVVGGYALLVVPAIVAAITLGFQIGPWFENAWFGGDSRTWLREVAGLDYAQRNALVVGMVMGLAVIPPIFSIAEDAIHGVPAHLVNGSLALGATPWQTLSQVVLLTAAPGIFSAIMVGVGRAVGETMIVLMATGNTPIMDFNVFEGMRTFAANIAVELPETEVNSSHYRILFLTAFVLFMITFFFNTIAEIVRERLRSERVEVSTLSRIQYLEAGGDDNRLSADAQEVERWLFNTGNRRTNPPDFRWVYAHDVTHIETPVELAKIERIEWGPAFGRILELRFDNADGSKRIVSGVELNTLLQTTLARLNTNRAAIASLERGTINQINADLKAIRLQQRALNMDPPADAATRQQQLAGQEAVLLQTYREQEQVLSSLLKNLEGSALLLEIQRNTARQIELADTLYVTYPNNMSSLAKAGTFLSNIGRFLSDDPREANTEGGVFPAIFGTVLMVLLMSVVVTPVGVVTAIYLHEYASQTTLVRMLRIAVSNLAGVPSIVYGVFGLGFFVYFLGGNIDQLFYADALPAPTFGTPGLFWASLTLALLTVPVVIVSTEEGLARIPKSLREGSLALGATRAETLMQVVLPMATPAVLTGVILAVARAAGEVAPLMLVGVVKLAPALPIDGEFPFLHLDRKFMHLGFHIYDVGFQSPNVEAARPLVYATALLLISIIVGLNLAAITLRHRLEKRYHTLSAPKVSISVKNLNMQYDNSFALKNINVDIPAQKVTAFIGPSGCGKSTLLRCFNRMNDLINNAMIDGSIELEGDNIYDPRVDVAELRRRVGMVFQRPNPFPKTVYENVAYGLRIQGEKSTAVIDQSVEWALRSAALWEEVRDRLHESALSLSGGQQQRLVIARAIAVKPSVLLLDEPASALDPISTLKIEELIHQLKDDYTIVIVTHNMQQAARVSDFTAFLNLGELVEYGDTDTIFQQYDLELGGIRDQLMEMGGLVEQQVKDACLAYFTHDLSLAEDVRVNEKKLNRMELRLDDQCVGIIARRQPAAGDLRNIVGVMKAITDLERIGDEANRIAKMSIKIASHEIPTHQYGDLRAMHDKVNVMLTETLDAFARVNEDVAQLVIRADDAVDDLYDAIVAQCTLQMQKDPANIPHLLSTIWVARSLERIGDHAKNMAEYVIFQVLGKDVRHPSSAKT</sequence>
<dbReference type="Gene3D" id="3.30.565.10">
    <property type="entry name" value="Histidine kinase-like ATPase, C-terminal domain"/>
    <property type="match status" value="1"/>
</dbReference>
<proteinExistence type="inferred from homology"/>
<dbReference type="SMART" id="SM00822">
    <property type="entry name" value="PKS_KR"/>
    <property type="match status" value="1"/>
</dbReference>
<dbReference type="PROSITE" id="PS50893">
    <property type="entry name" value="ABC_TRANSPORTER_2"/>
    <property type="match status" value="1"/>
</dbReference>
<evidence type="ECO:0000256" key="13">
    <source>
        <dbReference type="ARBA" id="ARBA00022553"/>
    </source>
</evidence>
<dbReference type="OrthoDB" id="421309at2759"/>
<dbReference type="InterPro" id="IPR036291">
    <property type="entry name" value="NAD(P)-bd_dom_sf"/>
</dbReference>
<comment type="subcellular location">
    <subcellularLocation>
        <location evidence="4">Cell membrane</location>
        <topology evidence="4">Multi-pass membrane protein</topology>
    </subcellularLocation>
    <subcellularLocation>
        <location evidence="3">Cytoplasm</location>
    </subcellularLocation>
</comment>
<dbReference type="InterPro" id="IPR038078">
    <property type="entry name" value="PhoU-like_sf"/>
</dbReference>
<dbReference type="InterPro" id="IPR014310">
    <property type="entry name" value="Sig_transdc_His_kinase_PhoR"/>
</dbReference>
<feature type="domain" description="ABC transporter" evidence="28">
    <location>
        <begin position="2621"/>
        <end position="2862"/>
    </location>
</feature>
<evidence type="ECO:0000256" key="12">
    <source>
        <dbReference type="ARBA" id="ARBA00022490"/>
    </source>
</evidence>
<dbReference type="SUPFAM" id="SSF53850">
    <property type="entry name" value="Periplasmic binding protein-like II"/>
    <property type="match status" value="1"/>
</dbReference>
<keyword evidence="20" id="KW-0274">FAD</keyword>
<keyword evidence="24 26" id="KW-0472">Membrane</keyword>
<dbReference type="InterPro" id="IPR000515">
    <property type="entry name" value="MetI-like"/>
</dbReference>
<feature type="domain" description="ABC transmembrane type-1" evidence="29">
    <location>
        <begin position="1825"/>
        <end position="2112"/>
    </location>
</feature>
<keyword evidence="11" id="KW-1003">Cell membrane</keyword>
<feature type="transmembrane region" description="Helical" evidence="26">
    <location>
        <begin position="2364"/>
        <end position="2393"/>
    </location>
</feature>
<keyword evidence="17 26" id="KW-0812">Transmembrane</keyword>
<dbReference type="SUPFAM" id="SSF56645">
    <property type="entry name" value="Acyl-CoA dehydrogenase NM domain-like"/>
    <property type="match status" value="1"/>
</dbReference>
<feature type="transmembrane region" description="Helical" evidence="26">
    <location>
        <begin position="2093"/>
        <end position="2112"/>
    </location>
</feature>
<evidence type="ECO:0000256" key="5">
    <source>
        <dbReference type="ARBA" id="ARBA00007069"/>
    </source>
</evidence>
<reference evidence="30" key="1">
    <citation type="submission" date="2021-02" db="EMBL/GenBank/DDBJ databases">
        <authorList>
            <person name="Dougan E. K."/>
            <person name="Rhodes N."/>
            <person name="Thang M."/>
            <person name="Chan C."/>
        </authorList>
    </citation>
    <scope>NUCLEOTIDE SEQUENCE</scope>
</reference>
<dbReference type="GO" id="GO:0030643">
    <property type="term" value="P:intracellular phosphate ion homeostasis"/>
    <property type="evidence" value="ECO:0007669"/>
    <property type="project" value="InterPro"/>
</dbReference>
<keyword evidence="12" id="KW-0963">Cytoplasm</keyword>
<dbReference type="Pfam" id="PF00106">
    <property type="entry name" value="adh_short"/>
    <property type="match status" value="1"/>
</dbReference>
<evidence type="ECO:0000256" key="2">
    <source>
        <dbReference type="ARBA" id="ARBA00001974"/>
    </source>
</evidence>
<dbReference type="NCBIfam" id="TIGR02136">
    <property type="entry name" value="ptsS_2"/>
    <property type="match status" value="1"/>
</dbReference>
<dbReference type="Gene3D" id="1.20.58.220">
    <property type="entry name" value="Phosphate transport system protein phou homolog 2, domain 2"/>
    <property type="match status" value="1"/>
</dbReference>
<dbReference type="Pfam" id="PF02770">
    <property type="entry name" value="Acyl-CoA_dh_M"/>
    <property type="match status" value="1"/>
</dbReference>
<keyword evidence="18" id="KW-0547">Nucleotide-binding</keyword>
<dbReference type="NCBIfam" id="TIGR00974">
    <property type="entry name" value="3a0107s02c"/>
    <property type="match status" value="1"/>
</dbReference>
<feature type="transmembrane region" description="Helical" evidence="26">
    <location>
        <begin position="2455"/>
        <end position="2479"/>
    </location>
</feature>
<dbReference type="InterPro" id="IPR021766">
    <property type="entry name" value="PhoR_N"/>
</dbReference>
<evidence type="ECO:0000259" key="28">
    <source>
        <dbReference type="PROSITE" id="PS50893"/>
    </source>
</evidence>
<dbReference type="FunFam" id="3.30.565.10:FF:000006">
    <property type="entry name" value="Sensor histidine kinase WalK"/>
    <property type="match status" value="1"/>
</dbReference>
<dbReference type="Pfam" id="PF12849">
    <property type="entry name" value="PBP_like_2"/>
    <property type="match status" value="1"/>
</dbReference>
<dbReference type="Pfam" id="PF02771">
    <property type="entry name" value="Acyl-CoA_dh_N"/>
    <property type="match status" value="1"/>
</dbReference>
<dbReference type="CDD" id="cd13653">
    <property type="entry name" value="PBP2_phosphate_like_1"/>
    <property type="match status" value="1"/>
</dbReference>
<dbReference type="CDD" id="cd05353">
    <property type="entry name" value="hydroxyacyl-CoA-like_DH_SDR_c-like"/>
    <property type="match status" value="1"/>
</dbReference>
<name>A0A812XK63_9DINO</name>
<keyword evidence="13" id="KW-0597">Phosphoprotein</keyword>
<keyword evidence="23" id="KW-0902">Two-component regulatory system</keyword>
<dbReference type="Pfam" id="PF00005">
    <property type="entry name" value="ABC_tran"/>
    <property type="match status" value="1"/>
</dbReference>
<dbReference type="EMBL" id="CAJNJA010037918">
    <property type="protein sequence ID" value="CAE7740497.1"/>
    <property type="molecule type" value="Genomic_DNA"/>
</dbReference>
<dbReference type="InterPro" id="IPR005672">
    <property type="entry name" value="Phosphate_PstA"/>
</dbReference>
<evidence type="ECO:0000256" key="10">
    <source>
        <dbReference type="ARBA" id="ARBA00022448"/>
    </source>
</evidence>
<evidence type="ECO:0000256" key="1">
    <source>
        <dbReference type="ARBA" id="ARBA00000085"/>
    </source>
</evidence>
<dbReference type="InterPro" id="IPR024370">
    <property type="entry name" value="PBP_domain"/>
</dbReference>
<dbReference type="PROSITE" id="PS50109">
    <property type="entry name" value="HIS_KIN"/>
    <property type="match status" value="1"/>
</dbReference>
<dbReference type="Pfam" id="PF00528">
    <property type="entry name" value="BPD_transp_1"/>
    <property type="match status" value="2"/>
</dbReference>
<evidence type="ECO:0000256" key="7">
    <source>
        <dbReference type="ARBA" id="ARBA00009347"/>
    </source>
</evidence>
<dbReference type="GO" id="GO:0016887">
    <property type="term" value="F:ATP hydrolysis activity"/>
    <property type="evidence" value="ECO:0007669"/>
    <property type="project" value="InterPro"/>
</dbReference>
<comment type="similarity">
    <text evidence="6">Belongs to the PhoU family.</text>
</comment>
<dbReference type="PANTHER" id="PTHR42727">
    <property type="entry name" value="PHOSPHATE TRANSPORT SYSTEM PERMEASE PROTEIN"/>
    <property type="match status" value="1"/>
</dbReference>
<dbReference type="FunFam" id="1.10.287.130:FF:000001">
    <property type="entry name" value="Two-component sensor histidine kinase"/>
    <property type="match status" value="1"/>
</dbReference>
<dbReference type="InterPro" id="IPR057326">
    <property type="entry name" value="KR_dom"/>
</dbReference>
<dbReference type="SUPFAM" id="SSF161098">
    <property type="entry name" value="MetI-like"/>
    <property type="match status" value="2"/>
</dbReference>
<keyword evidence="14" id="KW-0592">Phosphate transport</keyword>
<evidence type="ECO:0000256" key="16">
    <source>
        <dbReference type="ARBA" id="ARBA00022679"/>
    </source>
</evidence>
<dbReference type="SUPFAM" id="SSF55874">
    <property type="entry name" value="ATPase domain of HSP90 chaperone/DNA topoisomerase II/histidine kinase"/>
    <property type="match status" value="1"/>
</dbReference>
<feature type="transmembrane region" description="Helical" evidence="26">
    <location>
        <begin position="2025"/>
        <end position="2046"/>
    </location>
</feature>
<dbReference type="InterPro" id="IPR036097">
    <property type="entry name" value="HisK_dim/P_sf"/>
</dbReference>
<dbReference type="Pfam" id="PF00512">
    <property type="entry name" value="HisKA"/>
    <property type="match status" value="1"/>
</dbReference>
<dbReference type="InterPro" id="IPR028366">
    <property type="entry name" value="PhoU"/>
</dbReference>
<dbReference type="GO" id="GO:0035435">
    <property type="term" value="P:phosphate ion transmembrane transport"/>
    <property type="evidence" value="ECO:0007669"/>
    <property type="project" value="InterPro"/>
</dbReference>
<dbReference type="InterPro" id="IPR027417">
    <property type="entry name" value="P-loop_NTPase"/>
</dbReference>
<evidence type="ECO:0000313" key="31">
    <source>
        <dbReference type="Proteomes" id="UP000601435"/>
    </source>
</evidence>
<evidence type="ECO:0000256" key="9">
    <source>
        <dbReference type="ARBA" id="ARBA00012438"/>
    </source>
</evidence>
<dbReference type="InterPro" id="IPR013786">
    <property type="entry name" value="AcylCoA_DH/ox_N"/>
</dbReference>
<dbReference type="GO" id="GO:0005737">
    <property type="term" value="C:cytoplasm"/>
    <property type="evidence" value="ECO:0007669"/>
    <property type="project" value="UniProtKB-SubCell"/>
</dbReference>
<dbReference type="GO" id="GO:0045936">
    <property type="term" value="P:negative regulation of phosphate metabolic process"/>
    <property type="evidence" value="ECO:0007669"/>
    <property type="project" value="InterPro"/>
</dbReference>
<dbReference type="SUPFAM" id="SSF51735">
    <property type="entry name" value="NAD(P)-binding Rossmann-fold domains"/>
    <property type="match status" value="1"/>
</dbReference>
<evidence type="ECO:0000256" key="18">
    <source>
        <dbReference type="ARBA" id="ARBA00022741"/>
    </source>
</evidence>
<dbReference type="Gene3D" id="1.10.287.130">
    <property type="match status" value="1"/>
</dbReference>
<evidence type="ECO:0000256" key="15">
    <source>
        <dbReference type="ARBA" id="ARBA00022630"/>
    </source>
</evidence>
<dbReference type="NCBIfam" id="TIGR02966">
    <property type="entry name" value="phoR_proteo"/>
    <property type="match status" value="1"/>
</dbReference>
<organism evidence="30 31">
    <name type="scientific">Symbiodinium necroappetens</name>
    <dbReference type="NCBI Taxonomy" id="1628268"/>
    <lineage>
        <taxon>Eukaryota</taxon>
        <taxon>Sar</taxon>
        <taxon>Alveolata</taxon>
        <taxon>Dinophyceae</taxon>
        <taxon>Suessiales</taxon>
        <taxon>Symbiodiniaceae</taxon>
        <taxon>Symbiodinium</taxon>
    </lineage>
</organism>
<comment type="similarity">
    <text evidence="5">Belongs to the binding-protein-dependent transport system permease family. CysTW subfamily.</text>
</comment>
<comment type="subunit">
    <text evidence="8">Homodimer.</text>
</comment>
<dbReference type="InterPro" id="IPR003439">
    <property type="entry name" value="ABC_transporter-like_ATP-bd"/>
</dbReference>
<dbReference type="PROSITE" id="PS50928">
    <property type="entry name" value="ABC_TM1"/>
    <property type="match status" value="2"/>
</dbReference>
<dbReference type="PROSITE" id="PS00211">
    <property type="entry name" value="ABC_TRANSPORTER_1"/>
    <property type="match status" value="1"/>
</dbReference>
<dbReference type="GO" id="GO:0050660">
    <property type="term" value="F:flavin adenine dinucleotide binding"/>
    <property type="evidence" value="ECO:0007669"/>
    <property type="project" value="InterPro"/>
</dbReference>
<evidence type="ECO:0000256" key="24">
    <source>
        <dbReference type="ARBA" id="ARBA00023136"/>
    </source>
</evidence>
<dbReference type="GO" id="GO:0005315">
    <property type="term" value="F:phosphate transmembrane transporter activity"/>
    <property type="evidence" value="ECO:0007669"/>
    <property type="project" value="InterPro"/>
</dbReference>
<dbReference type="EC" id="2.7.13.3" evidence="9"/>
<dbReference type="SUPFAM" id="SSF47384">
    <property type="entry name" value="Homodimeric domain of signal transducing histidine kinase"/>
    <property type="match status" value="1"/>
</dbReference>
<evidence type="ECO:0000313" key="30">
    <source>
        <dbReference type="EMBL" id="CAE7740497.1"/>
    </source>
</evidence>
<evidence type="ECO:0000256" key="21">
    <source>
        <dbReference type="ARBA" id="ARBA00022840"/>
    </source>
</evidence>
<dbReference type="SUPFAM" id="SSF109755">
    <property type="entry name" value="PhoU-like"/>
    <property type="match status" value="1"/>
</dbReference>
<dbReference type="GO" id="GO:0042301">
    <property type="term" value="F:phosphate ion binding"/>
    <property type="evidence" value="ECO:0007669"/>
    <property type="project" value="InterPro"/>
</dbReference>
<dbReference type="InterPro" id="IPR026022">
    <property type="entry name" value="PhoU_dom"/>
</dbReference>
<dbReference type="CDD" id="cd06261">
    <property type="entry name" value="TM_PBP2"/>
    <property type="match status" value="2"/>
</dbReference>
<dbReference type="Pfam" id="PF00441">
    <property type="entry name" value="Acyl-CoA_dh_1"/>
    <property type="match status" value="1"/>
</dbReference>
<dbReference type="InterPro" id="IPR036322">
    <property type="entry name" value="WD40_repeat_dom_sf"/>
</dbReference>
<dbReference type="InterPro" id="IPR005670">
    <property type="entry name" value="PstB-like"/>
</dbReference>
<dbReference type="SMART" id="SM00388">
    <property type="entry name" value="HisKA"/>
    <property type="match status" value="1"/>
</dbReference>
<protein>
    <recommendedName>
        <fullName evidence="25">Uncharacterized sensor-like histidine kinase ycf26</fullName>
        <ecNumber evidence="9">2.7.13.3</ecNumber>
    </recommendedName>
</protein>
<evidence type="ECO:0000256" key="8">
    <source>
        <dbReference type="ARBA" id="ARBA00011738"/>
    </source>
</evidence>
<dbReference type="InterPro" id="IPR009075">
    <property type="entry name" value="AcylCo_DH/oxidase_C"/>
</dbReference>
<dbReference type="InterPro" id="IPR003594">
    <property type="entry name" value="HATPase_dom"/>
</dbReference>
<evidence type="ECO:0000256" key="22">
    <source>
        <dbReference type="ARBA" id="ARBA00022989"/>
    </source>
</evidence>
<dbReference type="SUPFAM" id="SSF50978">
    <property type="entry name" value="WD40 repeat-like"/>
    <property type="match status" value="1"/>
</dbReference>